<dbReference type="InterPro" id="IPR034718">
    <property type="entry name" value="RlpA"/>
</dbReference>
<dbReference type="PANTHER" id="PTHR34183:SF8">
    <property type="entry name" value="ENDOLYTIC PEPTIDOGLYCAN TRANSGLYCOSYLASE RLPA-RELATED"/>
    <property type="match status" value="1"/>
</dbReference>
<dbReference type="STRING" id="438753.AZC_2291"/>
<dbReference type="GO" id="GO:0008932">
    <property type="term" value="F:lytic endotransglycosylase activity"/>
    <property type="evidence" value="ECO:0007669"/>
    <property type="project" value="UniProtKB-UniRule"/>
</dbReference>
<evidence type="ECO:0000313" key="6">
    <source>
        <dbReference type="EMBL" id="BAF88289.1"/>
    </source>
</evidence>
<dbReference type="eggNOG" id="COG0797">
    <property type="taxonomic scope" value="Bacteria"/>
</dbReference>
<dbReference type="AlphaFoldDB" id="A8I5K2"/>
<dbReference type="EC" id="4.2.2.-" evidence="3"/>
<dbReference type="SUPFAM" id="SSF50685">
    <property type="entry name" value="Barwin-like endoglucanases"/>
    <property type="match status" value="1"/>
</dbReference>
<dbReference type="InterPro" id="IPR009009">
    <property type="entry name" value="RlpA-like_DPBB"/>
</dbReference>
<dbReference type="InterPro" id="IPR012997">
    <property type="entry name" value="RplA"/>
</dbReference>
<accession>A8I5K2</accession>
<reference evidence="6 7" key="1">
    <citation type="journal article" date="2007" name="Appl. Environ. Microbiol.">
        <title>Rhizobial factors required for stem nodule maturation and maintenance in Sesbania rostrata-Azorhizobium caulinodans ORS571 symbiosis.</title>
        <authorList>
            <person name="Suzuki S."/>
            <person name="Aono T."/>
            <person name="Lee KB."/>
            <person name="Suzuki T."/>
            <person name="Liu CT."/>
            <person name="Miwa H."/>
            <person name="Wakao S."/>
            <person name="Iki T."/>
            <person name="Oyaizu H."/>
        </authorList>
    </citation>
    <scope>NUCLEOTIDE SEQUENCE [LARGE SCALE GENOMIC DNA]</scope>
    <source>
        <strain evidence="7">ATCC 43989 / DSM 5975 / JCM 20966 / LMG 6465 / NBRC 14845 / NCIMB 13405 / ORS 571</strain>
    </source>
</reference>
<keyword evidence="6" id="KW-0449">Lipoprotein</keyword>
<name>A8I5K2_AZOC5</name>
<dbReference type="HOGENOM" id="CLU_042923_7_1_5"/>
<keyword evidence="1 3" id="KW-0456">Lyase</keyword>
<dbReference type="EMBL" id="AP009384">
    <property type="protein sequence ID" value="BAF88289.1"/>
    <property type="molecule type" value="Genomic_DNA"/>
</dbReference>
<evidence type="ECO:0000259" key="5">
    <source>
        <dbReference type="Pfam" id="PF03330"/>
    </source>
</evidence>
<dbReference type="HAMAP" id="MF_02071">
    <property type="entry name" value="RlpA"/>
    <property type="match status" value="1"/>
</dbReference>
<dbReference type="CDD" id="cd22268">
    <property type="entry name" value="DPBB_RlpA-like"/>
    <property type="match status" value="1"/>
</dbReference>
<dbReference type="Pfam" id="PF03330">
    <property type="entry name" value="DPBB_1"/>
    <property type="match status" value="1"/>
</dbReference>
<reference evidence="7" key="2">
    <citation type="submission" date="2007-04" db="EMBL/GenBank/DDBJ databases">
        <title>Complete genome sequence of the nitrogen-fixing bacterium Azorhizobium caulinodans ORS571.</title>
        <authorList>
            <person name="Lee K.B."/>
            <person name="Backer P.D."/>
            <person name="Aono T."/>
            <person name="Liu C.T."/>
            <person name="Suzuki S."/>
            <person name="Suzuki T."/>
            <person name="Kaneko T."/>
            <person name="Yamada M."/>
            <person name="Tabata S."/>
            <person name="Kupfer D.M."/>
            <person name="Najar F.Z."/>
            <person name="Wiley G.B."/>
            <person name="Roe B."/>
            <person name="Binnewies T."/>
            <person name="Ussery D."/>
            <person name="Vereecke D."/>
            <person name="Gevers D."/>
            <person name="Holsters M."/>
            <person name="Oyaizu H."/>
        </authorList>
    </citation>
    <scope>NUCLEOTIDE SEQUENCE [LARGE SCALE GENOMIC DNA]</scope>
    <source>
        <strain evidence="7">ATCC 43989 / DSM 5975 / JCM 20966 / LMG 6465 / NBRC 14845 / NCIMB 13405 / ORS 571</strain>
    </source>
</reference>
<sequence>MATLPSTTMEVAGMEIRKGVLIGSLALTMSGLATAASAEPKQTGVASYYWQGRGTASGERFNPNALTAAHRSLPFGTKVRVTNLKNGRTVVVRINDRGPFVRGRIIDVSKAAAGELGFKGSGTTKVALSVVEDEGGFFASR</sequence>
<proteinExistence type="inferred from homology"/>
<protein>
    <recommendedName>
        <fullName evidence="3">Endolytic peptidoglycan transglycosylase RlpA</fullName>
        <ecNumber evidence="3">4.2.2.-</ecNumber>
    </recommendedName>
</protein>
<keyword evidence="7" id="KW-1185">Reference proteome</keyword>
<dbReference type="GO" id="GO:0000270">
    <property type="term" value="P:peptidoglycan metabolic process"/>
    <property type="evidence" value="ECO:0007669"/>
    <property type="project" value="UniProtKB-UniRule"/>
</dbReference>
<evidence type="ECO:0000256" key="4">
    <source>
        <dbReference type="RuleBase" id="RU003495"/>
    </source>
</evidence>
<gene>
    <name evidence="3" type="primary">rlpA</name>
    <name evidence="6" type="ordered locus">AZC_2291</name>
</gene>
<reference evidence="6 7" key="3">
    <citation type="journal article" date="2008" name="BMC Genomics">
        <title>The genome of the versatile nitrogen fixer Azorhizobium caulinodans ORS571.</title>
        <authorList>
            <person name="Lee KB."/>
            <person name="Backer P.D."/>
            <person name="Aono T."/>
            <person name="Liu CT."/>
            <person name="Suzuki S."/>
            <person name="Suzuki T."/>
            <person name="Kaneko T."/>
            <person name="Yamada M."/>
            <person name="Tabata S."/>
            <person name="Kupfer D.M."/>
            <person name="Najar F.Z."/>
            <person name="Wiley G.B."/>
            <person name="Roe B."/>
            <person name="Binnewies T.T."/>
            <person name="Ussery D.W."/>
            <person name="D'Haeze W."/>
            <person name="Herder J.D."/>
            <person name="Gevers D."/>
            <person name="Vereecke D."/>
            <person name="Holsters M."/>
            <person name="Oyaizu H."/>
        </authorList>
    </citation>
    <scope>NUCLEOTIDE SEQUENCE [LARGE SCALE GENOMIC DNA]</scope>
    <source>
        <strain evidence="7">ATCC 43989 / DSM 5975 / JCM 20966 / LMG 6465 / NBRC 14845 / NCIMB 13405 / ORS 571</strain>
    </source>
</reference>
<dbReference type="KEGG" id="azc:AZC_2291"/>
<evidence type="ECO:0000256" key="3">
    <source>
        <dbReference type="HAMAP-Rule" id="MF_02071"/>
    </source>
</evidence>
<evidence type="ECO:0000313" key="7">
    <source>
        <dbReference type="Proteomes" id="UP000000270"/>
    </source>
</evidence>
<dbReference type="Gene3D" id="2.40.40.10">
    <property type="entry name" value="RlpA-like domain"/>
    <property type="match status" value="1"/>
</dbReference>
<evidence type="ECO:0000256" key="2">
    <source>
        <dbReference type="ARBA" id="ARBA00023316"/>
    </source>
</evidence>
<organism evidence="6 7">
    <name type="scientific">Azorhizobium caulinodans (strain ATCC 43989 / DSM 5975 / JCM 20966 / LMG 6465 / NBRC 14845 / NCIMB 13405 / ORS 571)</name>
    <dbReference type="NCBI Taxonomy" id="438753"/>
    <lineage>
        <taxon>Bacteria</taxon>
        <taxon>Pseudomonadati</taxon>
        <taxon>Pseudomonadota</taxon>
        <taxon>Alphaproteobacteria</taxon>
        <taxon>Hyphomicrobiales</taxon>
        <taxon>Xanthobacteraceae</taxon>
        <taxon>Azorhizobium</taxon>
    </lineage>
</organism>
<keyword evidence="2 3" id="KW-0961">Cell wall biogenesis/degradation</keyword>
<comment type="similarity">
    <text evidence="3 4">Belongs to the RlpA family.</text>
</comment>
<reference evidence="6 7" key="6">
    <citation type="journal article" date="2011" name="Appl. Environ. Microbiol.">
        <title>Involvement of the azorhizobial chromosome partition gene (parA) in the onset of bacteroid differentiation during Sesbania rostrata stem nodule development.</title>
        <authorList>
            <person name="Liu CT."/>
            <person name="Lee KB."/>
            <person name="Wang YS."/>
            <person name="Peng MH."/>
            <person name="Lee KT."/>
            <person name="Suzuki S."/>
            <person name="Suzuki T."/>
            <person name="Oyaizu H."/>
        </authorList>
    </citation>
    <scope>NUCLEOTIDE SEQUENCE [LARGE SCALE GENOMIC DNA]</scope>
    <source>
        <strain evidence="7">ATCC 43989 / DSM 5975 / JCM 20966 / LMG 6465 / NBRC 14845 / NCIMB 13405 / ORS 571</strain>
    </source>
</reference>
<dbReference type="GO" id="GO:0071555">
    <property type="term" value="P:cell wall organization"/>
    <property type="evidence" value="ECO:0007669"/>
    <property type="project" value="UniProtKB-KW"/>
</dbReference>
<feature type="domain" description="RlpA-like protein double-psi beta-barrel" evidence="5">
    <location>
        <begin position="42"/>
        <end position="127"/>
    </location>
</feature>
<dbReference type="PANTHER" id="PTHR34183">
    <property type="entry name" value="ENDOLYTIC PEPTIDOGLYCAN TRANSGLYCOSYLASE RLPA"/>
    <property type="match status" value="1"/>
</dbReference>
<comment type="function">
    <text evidence="3">Lytic transglycosylase with a strong preference for naked glycan strands that lack stem peptides.</text>
</comment>
<dbReference type="NCBIfam" id="TIGR00413">
    <property type="entry name" value="rlpA"/>
    <property type="match status" value="1"/>
</dbReference>
<dbReference type="InterPro" id="IPR036908">
    <property type="entry name" value="RlpA-like_sf"/>
</dbReference>
<reference evidence="6 7" key="4">
    <citation type="journal article" date="2009" name="Appl. Environ. Microbiol.">
        <title>Comparative genome-wide transcriptional profiling of Azorhizobium caulinodans ORS571 grown under free-living and symbiotic conditions.</title>
        <authorList>
            <person name="Tsukada S."/>
            <person name="Aono T."/>
            <person name="Akiba N."/>
            <person name="Lee KB."/>
            <person name="Liu CT."/>
            <person name="Toyazaki H."/>
            <person name="Oyaizu H."/>
        </authorList>
    </citation>
    <scope>NUCLEOTIDE SEQUENCE [LARGE SCALE GENOMIC DNA]</scope>
    <source>
        <strain evidence="7">ATCC 43989 / DSM 5975 / JCM 20966 / LMG 6465 / NBRC 14845 / NCIMB 13405 / ORS 571</strain>
    </source>
</reference>
<dbReference type="Proteomes" id="UP000000270">
    <property type="component" value="Chromosome"/>
</dbReference>
<reference evidence="6 7" key="5">
    <citation type="journal article" date="2010" name="Appl. Environ. Microbiol.">
        <title>phrR-like gene praR of Azorhizobium caulinodans ORS571 is essential for symbiosis with Sesbania rostrata and is involved in expression of reb genes.</title>
        <authorList>
            <person name="Akiba N."/>
            <person name="Aono T."/>
            <person name="Toyazaki H."/>
            <person name="Sato S."/>
            <person name="Oyaizu H."/>
        </authorList>
    </citation>
    <scope>NUCLEOTIDE SEQUENCE [LARGE SCALE GENOMIC DNA]</scope>
    <source>
        <strain evidence="7">ATCC 43989 / DSM 5975 / JCM 20966 / LMG 6465 / NBRC 14845 / NCIMB 13405 / ORS 571</strain>
    </source>
</reference>
<evidence type="ECO:0000256" key="1">
    <source>
        <dbReference type="ARBA" id="ARBA00023239"/>
    </source>
</evidence>